<protein>
    <submittedName>
        <fullName evidence="9">Phosphoglycerate dehydrogenase</fullName>
        <ecNumber evidence="9">1.1.1.95</ecNumber>
    </submittedName>
</protein>
<dbReference type="KEGG" id="tpy:CQ11_01695"/>
<evidence type="ECO:0000256" key="4">
    <source>
        <dbReference type="ARBA" id="ARBA00029440"/>
    </source>
</evidence>
<accession>X4QWR5</accession>
<feature type="domain" description="D-isomer specific 2-hydroxyacid dehydrogenase catalytic" evidence="6">
    <location>
        <begin position="3"/>
        <end position="314"/>
    </location>
</feature>
<dbReference type="GO" id="GO:0004617">
    <property type="term" value="F:phosphoglycerate dehydrogenase activity"/>
    <property type="evidence" value="ECO:0007669"/>
    <property type="project" value="UniProtKB-EC"/>
</dbReference>
<evidence type="ECO:0000256" key="2">
    <source>
        <dbReference type="ARBA" id="ARBA00023002"/>
    </source>
</evidence>
<dbReference type="GO" id="GO:0006564">
    <property type="term" value="P:L-serine biosynthetic process"/>
    <property type="evidence" value="ECO:0007669"/>
    <property type="project" value="UniProtKB-ARBA"/>
</dbReference>
<evidence type="ECO:0000259" key="8">
    <source>
        <dbReference type="Pfam" id="PF22629"/>
    </source>
</evidence>
<reference evidence="10 12" key="2">
    <citation type="submission" date="2024-01" db="EMBL/GenBank/DDBJ databases">
        <title>Genomic analysis and antimicrobial resistance profiles of Trueperella pyogenes isolated from domestic and wild animals.</title>
        <authorList>
            <person name="Magossi G."/>
            <person name="Gzyl K.E."/>
            <person name="Holman D.B."/>
            <person name="Amat S."/>
        </authorList>
    </citation>
    <scope>NUCLEOTIDE SEQUENCE [LARGE SCALE GENOMIC DNA]</scope>
    <source>
        <strain evidence="10 12">1494</strain>
    </source>
</reference>
<dbReference type="Pfam" id="PF00389">
    <property type="entry name" value="2-Hacid_dh"/>
    <property type="match status" value="1"/>
</dbReference>
<sequence>MRILLLESPHEVSDEIFAQYGIDVERVSGSLSEDELIERLRGFDMVGIRSKTNITRRVIEACPQLTAIGAYCIGTNQIDLEAASDHGIAVFNAPYSNTRSVVEMAIGELIALVRRIPSKNAALHAGLWQKTAEGAHEVRGKTLGLIGYGSIGSQLSVVAEAMGMKVIYHDIAERLALGNATAVPLDMLLSTADIISLHIDGRPANTGYFNAEKFAKLKDGVILLNLARGHVMDLDALHEAVISGKVAGAAVDVFPSEPLKNGDPFSSVLCGLDNVILTPHIGGSTLEAQESIGVFVTNKLLNYWRKGSTELSVNTPNIATAPDAESLQRVAWYHWNTPGALADVNRLFADEGVNVTFQSLATQGEYGYMVTDTASKIPPVILERLAQAKAHIRLRVLTRV</sequence>
<dbReference type="SUPFAM" id="SSF55021">
    <property type="entry name" value="ACT-like"/>
    <property type="match status" value="1"/>
</dbReference>
<evidence type="ECO:0000256" key="1">
    <source>
        <dbReference type="ARBA" id="ARBA00005854"/>
    </source>
</evidence>
<evidence type="ECO:0000313" key="10">
    <source>
        <dbReference type="EMBL" id="MEW6954050.1"/>
    </source>
</evidence>
<keyword evidence="12" id="KW-1185">Reference proteome</keyword>
<dbReference type="Gene3D" id="3.40.50.720">
    <property type="entry name" value="NAD(P)-binding Rossmann-like Domain"/>
    <property type="match status" value="2"/>
</dbReference>
<dbReference type="Proteomes" id="UP001555100">
    <property type="component" value="Unassembled WGS sequence"/>
</dbReference>
<dbReference type="OrthoDB" id="9793626at2"/>
<dbReference type="SUPFAM" id="SSF51735">
    <property type="entry name" value="NAD(P)-binding Rossmann-fold domains"/>
    <property type="match status" value="1"/>
</dbReference>
<dbReference type="Gene3D" id="3.30.70.260">
    <property type="match status" value="1"/>
</dbReference>
<dbReference type="GeneID" id="97532270"/>
<keyword evidence="3" id="KW-0520">NAD</keyword>
<dbReference type="InterPro" id="IPR054480">
    <property type="entry name" value="AHAS_small-like_ACT"/>
</dbReference>
<dbReference type="EMBL" id="JBAGNM010000002">
    <property type="protein sequence ID" value="MEW6954050.1"/>
    <property type="molecule type" value="Genomic_DNA"/>
</dbReference>
<evidence type="ECO:0000313" key="11">
    <source>
        <dbReference type="Proteomes" id="UP000275951"/>
    </source>
</evidence>
<dbReference type="PANTHER" id="PTHR42789">
    <property type="entry name" value="D-ISOMER SPECIFIC 2-HYDROXYACID DEHYDROGENASE FAMILY PROTEIN (AFU_ORTHOLOGUE AFUA_6G10090)"/>
    <property type="match status" value="1"/>
</dbReference>
<comment type="pathway">
    <text evidence="4">Amino-acid biosynthesis.</text>
</comment>
<evidence type="ECO:0000313" key="12">
    <source>
        <dbReference type="Proteomes" id="UP001555100"/>
    </source>
</evidence>
<feature type="domain" description="D-isomer specific 2-hydroxyacid dehydrogenase NAD-binding" evidence="7">
    <location>
        <begin position="107"/>
        <end position="282"/>
    </location>
</feature>
<keyword evidence="2 5" id="KW-0560">Oxidoreductase</keyword>
<feature type="domain" description="Acetolactate synthase small subunit-like ACT" evidence="8">
    <location>
        <begin position="334"/>
        <end position="372"/>
    </location>
</feature>
<dbReference type="InterPro" id="IPR045865">
    <property type="entry name" value="ACT-like_dom_sf"/>
</dbReference>
<dbReference type="Pfam" id="PF22629">
    <property type="entry name" value="ACT_AHAS_ss"/>
    <property type="match status" value="1"/>
</dbReference>
<dbReference type="InterPro" id="IPR050857">
    <property type="entry name" value="D-2-hydroxyacid_DH"/>
</dbReference>
<dbReference type="GO" id="GO:0051287">
    <property type="term" value="F:NAD binding"/>
    <property type="evidence" value="ECO:0007669"/>
    <property type="project" value="InterPro"/>
</dbReference>
<dbReference type="AlphaFoldDB" id="X4QWR5"/>
<dbReference type="EC" id="1.1.1.95" evidence="9"/>
<dbReference type="NCBIfam" id="NF008759">
    <property type="entry name" value="PRK11790.1"/>
    <property type="match status" value="1"/>
</dbReference>
<dbReference type="InterPro" id="IPR036291">
    <property type="entry name" value="NAD(P)-bd_dom_sf"/>
</dbReference>
<dbReference type="STRING" id="1661.CQ11_01695"/>
<organism evidence="9 11">
    <name type="scientific">Trueperella pyogenes</name>
    <dbReference type="NCBI Taxonomy" id="1661"/>
    <lineage>
        <taxon>Bacteria</taxon>
        <taxon>Bacillati</taxon>
        <taxon>Actinomycetota</taxon>
        <taxon>Actinomycetes</taxon>
        <taxon>Actinomycetales</taxon>
        <taxon>Actinomycetaceae</taxon>
        <taxon>Trueperella</taxon>
    </lineage>
</organism>
<dbReference type="EMBL" id="CP033905">
    <property type="protein sequence ID" value="AZR05881.1"/>
    <property type="molecule type" value="Genomic_DNA"/>
</dbReference>
<dbReference type="GO" id="GO:0047545">
    <property type="term" value="F:(S)-2-hydroxyglutarate dehydrogenase activity"/>
    <property type="evidence" value="ECO:0007669"/>
    <property type="project" value="UniProtKB-ARBA"/>
</dbReference>
<dbReference type="PANTHER" id="PTHR42789:SF1">
    <property type="entry name" value="D-ISOMER SPECIFIC 2-HYDROXYACID DEHYDROGENASE FAMILY PROTEIN (AFU_ORTHOLOGUE AFUA_6G10090)"/>
    <property type="match status" value="1"/>
</dbReference>
<dbReference type="Proteomes" id="UP000275951">
    <property type="component" value="Chromosome"/>
</dbReference>
<evidence type="ECO:0000256" key="5">
    <source>
        <dbReference type="RuleBase" id="RU003719"/>
    </source>
</evidence>
<gene>
    <name evidence="10" type="primary">serA</name>
    <name evidence="9" type="ORF">EBQ10_00270</name>
    <name evidence="10" type="ORF">V3M73_03295</name>
</gene>
<evidence type="ECO:0000259" key="7">
    <source>
        <dbReference type="Pfam" id="PF02826"/>
    </source>
</evidence>
<dbReference type="InterPro" id="IPR029753">
    <property type="entry name" value="D-isomer_DH_CS"/>
</dbReference>
<dbReference type="FunFam" id="3.40.50.720:FF:000041">
    <property type="entry name" value="D-3-phosphoglycerate dehydrogenase"/>
    <property type="match status" value="1"/>
</dbReference>
<dbReference type="RefSeq" id="WP_025295834.1">
    <property type="nucleotide sequence ID" value="NZ_CP007519.1"/>
</dbReference>
<reference evidence="9 11" key="1">
    <citation type="submission" date="2018-11" db="EMBL/GenBank/DDBJ databases">
        <title>Multidrug-resistant genes are associated with an 42-kb island TGI1 carrying a complex class 1 integron in a Trueperella pyogenes.</title>
        <authorList>
            <person name="Dong W."/>
        </authorList>
    </citation>
    <scope>NUCLEOTIDE SEQUENCE [LARGE SCALE GENOMIC DNA]</scope>
    <source>
        <strain evidence="9 11">TP4</strain>
    </source>
</reference>
<dbReference type="PROSITE" id="PS00671">
    <property type="entry name" value="D_2_HYDROXYACID_DH_3"/>
    <property type="match status" value="1"/>
</dbReference>
<evidence type="ECO:0000259" key="6">
    <source>
        <dbReference type="Pfam" id="PF00389"/>
    </source>
</evidence>
<dbReference type="CDD" id="cd12176">
    <property type="entry name" value="PGDH_3"/>
    <property type="match status" value="1"/>
</dbReference>
<evidence type="ECO:0000313" key="9">
    <source>
        <dbReference type="EMBL" id="AZR05881.1"/>
    </source>
</evidence>
<proteinExistence type="inferred from homology"/>
<dbReference type="InterPro" id="IPR006139">
    <property type="entry name" value="D-isomer_2_OHA_DH_cat_dom"/>
</dbReference>
<evidence type="ECO:0000256" key="3">
    <source>
        <dbReference type="ARBA" id="ARBA00023027"/>
    </source>
</evidence>
<dbReference type="SUPFAM" id="SSF52283">
    <property type="entry name" value="Formate/glycerate dehydrogenase catalytic domain-like"/>
    <property type="match status" value="1"/>
</dbReference>
<comment type="similarity">
    <text evidence="1 5">Belongs to the D-isomer specific 2-hydroxyacid dehydrogenase family.</text>
</comment>
<dbReference type="Pfam" id="PF02826">
    <property type="entry name" value="2-Hacid_dh_C"/>
    <property type="match status" value="1"/>
</dbReference>
<dbReference type="InterPro" id="IPR006140">
    <property type="entry name" value="D-isomer_DH_NAD-bd"/>
</dbReference>
<name>X4QWR5_9ACTO</name>